<dbReference type="InterPro" id="IPR018114">
    <property type="entry name" value="TRYPSIN_HIS"/>
</dbReference>
<dbReference type="PROSITE" id="PS00134">
    <property type="entry name" value="TRYPSIN_HIS"/>
    <property type="match status" value="1"/>
</dbReference>
<dbReference type="Gene3D" id="2.40.10.10">
    <property type="entry name" value="Trypsin-like serine proteases"/>
    <property type="match status" value="1"/>
</dbReference>
<comment type="similarity">
    <text evidence="1">Belongs to the peptidase S1 family. CLIP subfamily.</text>
</comment>
<feature type="transmembrane region" description="Helical" evidence="2">
    <location>
        <begin position="74"/>
        <end position="98"/>
    </location>
</feature>
<proteinExistence type="inferred from homology"/>
<reference evidence="4" key="1">
    <citation type="submission" date="2022-01" db="EMBL/GenBank/DDBJ databases">
        <authorList>
            <person name="King R."/>
        </authorList>
    </citation>
    <scope>NUCLEOTIDE SEQUENCE</scope>
</reference>
<dbReference type="InterPro" id="IPR043504">
    <property type="entry name" value="Peptidase_S1_PA_chymotrypsin"/>
</dbReference>
<dbReference type="InterPro" id="IPR009003">
    <property type="entry name" value="Peptidase_S1_PA"/>
</dbReference>
<protein>
    <recommendedName>
        <fullName evidence="3">Peptidase S1 domain-containing protein</fullName>
    </recommendedName>
</protein>
<evidence type="ECO:0000256" key="2">
    <source>
        <dbReference type="SAM" id="Phobius"/>
    </source>
</evidence>
<dbReference type="Proteomes" id="UP001153620">
    <property type="component" value="Chromosome 4"/>
</dbReference>
<evidence type="ECO:0000259" key="3">
    <source>
        <dbReference type="Pfam" id="PF00089"/>
    </source>
</evidence>
<keyword evidence="2" id="KW-1133">Transmembrane helix</keyword>
<dbReference type="InterPro" id="IPR001254">
    <property type="entry name" value="Trypsin_dom"/>
</dbReference>
<reference evidence="4" key="2">
    <citation type="submission" date="2022-10" db="EMBL/GenBank/DDBJ databases">
        <authorList>
            <consortium name="ENA_rothamsted_submissions"/>
            <consortium name="culmorum"/>
            <person name="King R."/>
        </authorList>
    </citation>
    <scope>NUCLEOTIDE SEQUENCE</scope>
</reference>
<dbReference type="Pfam" id="PF00089">
    <property type="entry name" value="Trypsin"/>
    <property type="match status" value="1"/>
</dbReference>
<keyword evidence="5" id="KW-1185">Reference proteome</keyword>
<organism evidence="4 5">
    <name type="scientific">Chironomus riparius</name>
    <dbReference type="NCBI Taxonomy" id="315576"/>
    <lineage>
        <taxon>Eukaryota</taxon>
        <taxon>Metazoa</taxon>
        <taxon>Ecdysozoa</taxon>
        <taxon>Arthropoda</taxon>
        <taxon>Hexapoda</taxon>
        <taxon>Insecta</taxon>
        <taxon>Pterygota</taxon>
        <taxon>Neoptera</taxon>
        <taxon>Endopterygota</taxon>
        <taxon>Diptera</taxon>
        <taxon>Nematocera</taxon>
        <taxon>Chironomoidea</taxon>
        <taxon>Chironomidae</taxon>
        <taxon>Chironominae</taxon>
        <taxon>Chironomus</taxon>
    </lineage>
</organism>
<dbReference type="SUPFAM" id="SSF50494">
    <property type="entry name" value="Trypsin-like serine proteases"/>
    <property type="match status" value="1"/>
</dbReference>
<gene>
    <name evidence="4" type="ORF">CHIRRI_LOCUS13012</name>
</gene>
<name>A0A9N9S604_9DIPT</name>
<dbReference type="GO" id="GO:0004252">
    <property type="term" value="F:serine-type endopeptidase activity"/>
    <property type="evidence" value="ECO:0007669"/>
    <property type="project" value="InterPro"/>
</dbReference>
<dbReference type="AlphaFoldDB" id="A0A9N9S604"/>
<dbReference type="GO" id="GO:0006508">
    <property type="term" value="P:proteolysis"/>
    <property type="evidence" value="ECO:0007669"/>
    <property type="project" value="InterPro"/>
</dbReference>
<sequence length="236" mass="27432">MNHRREGTTREGPIINHNEKLLNDSFKELMYNETIEQIISYVLKSINMTDIQQDISELKESIAGSQESRIKLRYLIFTLISLSLLTYLCSFVIIYYLYPKTDSIISSQYVIENATQLESPWLTFLSVYDLPCAEALVKNQFVVTAAHCFDTLKYDDFNKEKRLQSVVKIKLGEWKTDRDPDCNEDIDKEICDNFIEIPPKNVIVHEEYGKLIGMNEHKNGIAIIKLSWPPRESELI</sequence>
<accession>A0A9N9S604</accession>
<evidence type="ECO:0000256" key="1">
    <source>
        <dbReference type="ARBA" id="ARBA00024195"/>
    </source>
</evidence>
<feature type="domain" description="Peptidase S1" evidence="3">
    <location>
        <begin position="112"/>
        <end position="160"/>
    </location>
</feature>
<dbReference type="EMBL" id="OU895880">
    <property type="protein sequence ID" value="CAG9810195.1"/>
    <property type="molecule type" value="Genomic_DNA"/>
</dbReference>
<keyword evidence="2" id="KW-0472">Membrane</keyword>
<keyword evidence="2" id="KW-0812">Transmembrane</keyword>
<evidence type="ECO:0000313" key="4">
    <source>
        <dbReference type="EMBL" id="CAG9810195.1"/>
    </source>
</evidence>
<evidence type="ECO:0000313" key="5">
    <source>
        <dbReference type="Proteomes" id="UP001153620"/>
    </source>
</evidence>